<organism evidence="5 6">
    <name type="scientific">Sarocladium strictum</name>
    <name type="common">Black bundle disease fungus</name>
    <name type="synonym">Acremonium strictum</name>
    <dbReference type="NCBI Taxonomy" id="5046"/>
    <lineage>
        <taxon>Eukaryota</taxon>
        <taxon>Fungi</taxon>
        <taxon>Dikarya</taxon>
        <taxon>Ascomycota</taxon>
        <taxon>Pezizomycotina</taxon>
        <taxon>Sordariomycetes</taxon>
        <taxon>Hypocreomycetidae</taxon>
        <taxon>Hypocreales</taxon>
        <taxon>Sarocladiaceae</taxon>
        <taxon>Sarocladium</taxon>
    </lineage>
</organism>
<accession>A0AA39GCN0</accession>
<protein>
    <recommendedName>
        <fullName evidence="4">Major facilitator superfamily (MFS) profile domain-containing protein</fullName>
    </recommendedName>
</protein>
<keyword evidence="3" id="KW-0812">Transmembrane</keyword>
<dbReference type="AlphaFoldDB" id="A0AA39GCN0"/>
<feature type="transmembrane region" description="Helical" evidence="3">
    <location>
        <begin position="135"/>
        <end position="153"/>
    </location>
</feature>
<dbReference type="PANTHER" id="PTHR11360">
    <property type="entry name" value="MONOCARBOXYLATE TRANSPORTER"/>
    <property type="match status" value="1"/>
</dbReference>
<reference evidence="5" key="1">
    <citation type="submission" date="2022-10" db="EMBL/GenBank/DDBJ databases">
        <title>Determination and structural analysis of whole genome sequence of Sarocladium strictum F4-1.</title>
        <authorList>
            <person name="Hu L."/>
            <person name="Jiang Y."/>
        </authorList>
    </citation>
    <scope>NUCLEOTIDE SEQUENCE</scope>
    <source>
        <strain evidence="5">F4-1</strain>
    </source>
</reference>
<feature type="transmembrane region" description="Helical" evidence="3">
    <location>
        <begin position="338"/>
        <end position="356"/>
    </location>
</feature>
<evidence type="ECO:0000313" key="6">
    <source>
        <dbReference type="Proteomes" id="UP001175261"/>
    </source>
</evidence>
<evidence type="ECO:0000256" key="3">
    <source>
        <dbReference type="SAM" id="Phobius"/>
    </source>
</evidence>
<dbReference type="InterPro" id="IPR011701">
    <property type="entry name" value="MFS"/>
</dbReference>
<feature type="domain" description="Major facilitator superfamily (MFS) profile" evidence="4">
    <location>
        <begin position="271"/>
        <end position="457"/>
    </location>
</feature>
<evidence type="ECO:0000259" key="4">
    <source>
        <dbReference type="PROSITE" id="PS50850"/>
    </source>
</evidence>
<comment type="similarity">
    <text evidence="2">Belongs to the major facilitator superfamily. Monocarboxylate porter (TC 2.A.1.13) family.</text>
</comment>
<feature type="transmembrane region" description="Helical" evidence="3">
    <location>
        <begin position="399"/>
        <end position="420"/>
    </location>
</feature>
<feature type="transmembrane region" description="Helical" evidence="3">
    <location>
        <begin position="267"/>
        <end position="290"/>
    </location>
</feature>
<gene>
    <name evidence="5" type="ORF">NLU13_7356</name>
</gene>
<evidence type="ECO:0000256" key="1">
    <source>
        <dbReference type="ARBA" id="ARBA00004141"/>
    </source>
</evidence>
<feature type="transmembrane region" description="Helical" evidence="3">
    <location>
        <begin position="108"/>
        <end position="128"/>
    </location>
</feature>
<keyword evidence="3" id="KW-0472">Membrane</keyword>
<sequence length="457" mass="48324">MSEKNEPSVLVCRTDVDSTATSPTWSPISTLRASSTDTINVVAEAAEAAHDEKSLASPPAVPDGGLQAWLQVLGSWVILVETSGLVSTFGVCETYYKTVMLPNDASSAISWIGSVQGSLPFFVGVLAGPLFDAGYFRELLASGLFLVVFGQFMTSLCQSYWEVMLAQGVCIGVGMGLIFVPSMAIIPQYFERRRALAIGIAASGPPTAGIVFPVMFSHLQAAIGFGWATRAIGFILLGLAVIPLAVMRTRKAASGKAKLALFDAGTWTDVPFLLFIFGNSLVFLVLYVPYFYIQLFSIRHQIWPESESEYLVTILNAGSLFGRILAGALAVYVGSMNIMLTSTVLSAIIALCWLGMTSLGSIIAFALLYGAFSGAAVAMVPAGVVCLSPDMSKVGARMGTTFLFAGVSLLVGPPVAGYILRNGGDAEWLGMIGCIAGCLVLAVLLFGLSRLMTAKKH</sequence>
<dbReference type="Gene3D" id="1.20.1250.20">
    <property type="entry name" value="MFS general substrate transporter like domains"/>
    <property type="match status" value="2"/>
</dbReference>
<feature type="transmembrane region" description="Helical" evidence="3">
    <location>
        <begin position="165"/>
        <end position="186"/>
    </location>
</feature>
<proteinExistence type="inferred from homology"/>
<keyword evidence="6" id="KW-1185">Reference proteome</keyword>
<comment type="caution">
    <text evidence="5">The sequence shown here is derived from an EMBL/GenBank/DDBJ whole genome shotgun (WGS) entry which is preliminary data.</text>
</comment>
<name>A0AA39GCN0_SARSR</name>
<dbReference type="InterPro" id="IPR036259">
    <property type="entry name" value="MFS_trans_sf"/>
</dbReference>
<feature type="transmembrane region" description="Helical" evidence="3">
    <location>
        <begin position="426"/>
        <end position="448"/>
    </location>
</feature>
<feature type="transmembrane region" description="Helical" evidence="3">
    <location>
        <begin position="310"/>
        <end position="331"/>
    </location>
</feature>
<dbReference type="PANTHER" id="PTHR11360:SF234">
    <property type="entry name" value="MFS-TYPE TRANSPORTER DBAD-RELATED"/>
    <property type="match status" value="1"/>
</dbReference>
<dbReference type="PROSITE" id="PS50850">
    <property type="entry name" value="MFS"/>
    <property type="match status" value="1"/>
</dbReference>
<dbReference type="GO" id="GO:0016020">
    <property type="term" value="C:membrane"/>
    <property type="evidence" value="ECO:0007669"/>
    <property type="project" value="UniProtKB-SubCell"/>
</dbReference>
<evidence type="ECO:0000256" key="2">
    <source>
        <dbReference type="ARBA" id="ARBA00006727"/>
    </source>
</evidence>
<dbReference type="Proteomes" id="UP001175261">
    <property type="component" value="Unassembled WGS sequence"/>
</dbReference>
<feature type="transmembrane region" description="Helical" evidence="3">
    <location>
        <begin position="195"/>
        <end position="216"/>
    </location>
</feature>
<feature type="transmembrane region" description="Helical" evidence="3">
    <location>
        <begin position="362"/>
        <end position="387"/>
    </location>
</feature>
<dbReference type="SUPFAM" id="SSF103473">
    <property type="entry name" value="MFS general substrate transporter"/>
    <property type="match status" value="1"/>
</dbReference>
<dbReference type="InterPro" id="IPR050327">
    <property type="entry name" value="Proton-linked_MCT"/>
</dbReference>
<keyword evidence="3" id="KW-1133">Transmembrane helix</keyword>
<comment type="subcellular location">
    <subcellularLocation>
        <location evidence="1">Membrane</location>
        <topology evidence="1">Multi-pass membrane protein</topology>
    </subcellularLocation>
</comment>
<dbReference type="GO" id="GO:0022857">
    <property type="term" value="F:transmembrane transporter activity"/>
    <property type="evidence" value="ECO:0007669"/>
    <property type="project" value="InterPro"/>
</dbReference>
<dbReference type="InterPro" id="IPR020846">
    <property type="entry name" value="MFS_dom"/>
</dbReference>
<feature type="transmembrane region" description="Helical" evidence="3">
    <location>
        <begin position="222"/>
        <end position="246"/>
    </location>
</feature>
<dbReference type="EMBL" id="JAPDFR010000007">
    <property type="protein sequence ID" value="KAK0384878.1"/>
    <property type="molecule type" value="Genomic_DNA"/>
</dbReference>
<dbReference type="Pfam" id="PF07690">
    <property type="entry name" value="MFS_1"/>
    <property type="match status" value="1"/>
</dbReference>
<evidence type="ECO:0000313" key="5">
    <source>
        <dbReference type="EMBL" id="KAK0384878.1"/>
    </source>
</evidence>